<dbReference type="SUPFAM" id="SSF52266">
    <property type="entry name" value="SGNH hydrolase"/>
    <property type="match status" value="1"/>
</dbReference>
<dbReference type="EMBL" id="CP003697">
    <property type="protein sequence ID" value="AGF73468.1"/>
    <property type="molecule type" value="Genomic_DNA"/>
</dbReference>
<dbReference type="Gene3D" id="3.40.50.1110">
    <property type="entry name" value="SGNH hydrolase"/>
    <property type="match status" value="2"/>
</dbReference>
<dbReference type="AlphaFoldDB" id="M1NQ10"/>
<organism evidence="4 5">
    <name type="scientific">Corynebacterium halotolerans YIM 70093 = DSM 44683</name>
    <dbReference type="NCBI Taxonomy" id="1121362"/>
    <lineage>
        <taxon>Bacteria</taxon>
        <taxon>Bacillati</taxon>
        <taxon>Actinomycetota</taxon>
        <taxon>Actinomycetes</taxon>
        <taxon>Mycobacteriales</taxon>
        <taxon>Corynebacteriaceae</taxon>
        <taxon>Corynebacterium</taxon>
    </lineage>
</organism>
<evidence type="ECO:0000256" key="3">
    <source>
        <dbReference type="SAM" id="SignalP"/>
    </source>
</evidence>
<sequence length="287" mass="30058">MSMRTGTGTRGMAAVIAAVAVLVTALFTAPAAQAQAGRAYVAMGDSFPANPAIPEQLDGFFRGYCSQRDDAYPDLVGRDYFGGDYVNLACNGNSLSGGAGPSLVSKMNAAHARGEIGPATRLVTITAGAAEGWNPATPRGRDFGIIDGADHVTPQRWVERMGPVIGRINQLAPNARIMFVSYPEIGDGNGNLCLATFSGGSAHLPVPVPLNVERFIDTVNSTAAAHQHLGYEYVDTDRPGTGTCAPVGNQWVRSVFDIPGAGDGLRMPFHPTALGERAVADIVMSRL</sequence>
<dbReference type="PATRIC" id="fig|1121362.3.peg.2510"/>
<keyword evidence="2" id="KW-1015">Disulfide bond</keyword>
<accession>M1NQ10</accession>
<dbReference type="RefSeq" id="WP_015401883.1">
    <property type="nucleotide sequence ID" value="NC_020302.1"/>
</dbReference>
<dbReference type="InterPro" id="IPR036514">
    <property type="entry name" value="SGNH_hydro_sf"/>
</dbReference>
<dbReference type="OrthoDB" id="5503950at2"/>
<feature type="chain" id="PRO_5004016042" description="SGNH hydrolase-type esterase domain-containing protein" evidence="3">
    <location>
        <begin position="35"/>
        <end position="287"/>
    </location>
</feature>
<dbReference type="CDD" id="cd01823">
    <property type="entry name" value="SEST_like"/>
    <property type="match status" value="1"/>
</dbReference>
<feature type="active site" description="Nucleophile" evidence="1">
    <location>
        <position position="46"/>
    </location>
</feature>
<dbReference type="InterPro" id="IPR037460">
    <property type="entry name" value="SEST-like"/>
</dbReference>
<gene>
    <name evidence="4" type="ORF">A605_12360</name>
</gene>
<dbReference type="HOGENOM" id="CLU_038449_2_1_11"/>
<keyword evidence="5" id="KW-1185">Reference proteome</keyword>
<dbReference type="Proteomes" id="UP000011723">
    <property type="component" value="Chromosome"/>
</dbReference>
<feature type="active site" evidence="1">
    <location>
        <position position="270"/>
    </location>
</feature>
<evidence type="ECO:0000313" key="5">
    <source>
        <dbReference type="Proteomes" id="UP000011723"/>
    </source>
</evidence>
<feature type="disulfide bond" evidence="2">
    <location>
        <begin position="65"/>
        <end position="90"/>
    </location>
</feature>
<dbReference type="GO" id="GO:0016788">
    <property type="term" value="F:hydrolase activity, acting on ester bonds"/>
    <property type="evidence" value="ECO:0007669"/>
    <property type="project" value="InterPro"/>
</dbReference>
<evidence type="ECO:0008006" key="6">
    <source>
        <dbReference type="Google" id="ProtNLM"/>
    </source>
</evidence>
<reference evidence="4 5" key="1">
    <citation type="journal article" date="2012" name="Stand. Genomic Sci.">
        <title>Genome sequence of the halotolerant bacterium Corynebacterium halotolerans type strain YIM 70093(T) (= DSM 44683(T)).</title>
        <authorList>
            <person name="Ruckert C."/>
            <person name="Albersmeier A."/>
            <person name="Al-Dilaimi A."/>
            <person name="Niehaus K."/>
            <person name="Szczepanowski R."/>
            <person name="Kalinowski J."/>
        </authorList>
    </citation>
    <scope>NUCLEOTIDE SEQUENCE [LARGE SCALE GENOMIC DNA]</scope>
    <source>
        <strain evidence="4">YIM 70093</strain>
    </source>
</reference>
<evidence type="ECO:0000256" key="1">
    <source>
        <dbReference type="PIRSR" id="PIRSR637460-1"/>
    </source>
</evidence>
<feature type="disulfide bond" evidence="2">
    <location>
        <begin position="193"/>
        <end position="244"/>
    </location>
</feature>
<evidence type="ECO:0000313" key="4">
    <source>
        <dbReference type="EMBL" id="AGF73468.1"/>
    </source>
</evidence>
<keyword evidence="3" id="KW-0732">Signal</keyword>
<name>M1NQ10_9CORY</name>
<feature type="signal peptide" evidence="3">
    <location>
        <begin position="1"/>
        <end position="34"/>
    </location>
</feature>
<dbReference type="STRING" id="1121362.A605_12360"/>
<dbReference type="eggNOG" id="COG2755">
    <property type="taxonomic scope" value="Bacteria"/>
</dbReference>
<protein>
    <recommendedName>
        <fullName evidence="6">SGNH hydrolase-type esterase domain-containing protein</fullName>
    </recommendedName>
</protein>
<proteinExistence type="predicted"/>
<dbReference type="KEGG" id="chn:A605_12360"/>
<evidence type="ECO:0000256" key="2">
    <source>
        <dbReference type="PIRSR" id="PIRSR637460-2"/>
    </source>
</evidence>